<feature type="transmembrane region" description="Helical" evidence="6">
    <location>
        <begin position="7"/>
        <end position="23"/>
    </location>
</feature>
<feature type="transmembrane region" description="Helical" evidence="6">
    <location>
        <begin position="29"/>
        <end position="46"/>
    </location>
</feature>
<feature type="transmembrane region" description="Helical" evidence="6">
    <location>
        <begin position="353"/>
        <end position="380"/>
    </location>
</feature>
<proteinExistence type="predicted"/>
<comment type="caution">
    <text evidence="9">The sequence shown here is derived from an EMBL/GenBank/DDBJ whole genome shotgun (WGS) entry which is preliminary data.</text>
</comment>
<dbReference type="Pfam" id="PF02687">
    <property type="entry name" value="FtsX"/>
    <property type="match status" value="1"/>
</dbReference>
<accession>A0A0F3L4P0</accession>
<reference evidence="9 10" key="1">
    <citation type="submission" date="2015-03" db="EMBL/GenBank/DDBJ databases">
        <title>Draft genome sequence of Luteibacter yeojuensis strain SU11.</title>
        <authorList>
            <person name="Sulaiman J."/>
            <person name="Priya K."/>
            <person name="Chan K.-G."/>
        </authorList>
    </citation>
    <scope>NUCLEOTIDE SEQUENCE [LARGE SCALE GENOMIC DNA]</scope>
    <source>
        <strain evidence="9 10">SU11</strain>
    </source>
</reference>
<evidence type="ECO:0000256" key="4">
    <source>
        <dbReference type="ARBA" id="ARBA00022989"/>
    </source>
</evidence>
<evidence type="ECO:0000259" key="7">
    <source>
        <dbReference type="Pfam" id="PF02687"/>
    </source>
</evidence>
<feature type="transmembrane region" description="Helical" evidence="6">
    <location>
        <begin position="308"/>
        <end position="333"/>
    </location>
</feature>
<dbReference type="PANTHER" id="PTHR30572:SF15">
    <property type="entry name" value="ABC TRANSPORTER PERMEASE"/>
    <property type="match status" value="1"/>
</dbReference>
<feature type="transmembrane region" description="Helical" evidence="6">
    <location>
        <begin position="412"/>
        <end position="429"/>
    </location>
</feature>
<protein>
    <submittedName>
        <fullName evidence="9">Membrane protein</fullName>
    </submittedName>
</protein>
<evidence type="ECO:0000256" key="1">
    <source>
        <dbReference type="ARBA" id="ARBA00004651"/>
    </source>
</evidence>
<dbReference type="EMBL" id="JZRB01000001">
    <property type="protein sequence ID" value="KJV37324.1"/>
    <property type="molecule type" value="Genomic_DNA"/>
</dbReference>
<evidence type="ECO:0000313" key="10">
    <source>
        <dbReference type="Proteomes" id="UP000033651"/>
    </source>
</evidence>
<feature type="transmembrane region" description="Helical" evidence="6">
    <location>
        <begin position="67"/>
        <end position="90"/>
    </location>
</feature>
<organism evidence="9 10">
    <name type="scientific">Luteibacter yeojuensis</name>
    <dbReference type="NCBI Taxonomy" id="345309"/>
    <lineage>
        <taxon>Bacteria</taxon>
        <taxon>Pseudomonadati</taxon>
        <taxon>Pseudomonadota</taxon>
        <taxon>Gammaproteobacteria</taxon>
        <taxon>Lysobacterales</taxon>
        <taxon>Rhodanobacteraceae</taxon>
        <taxon>Luteibacter</taxon>
    </lineage>
</organism>
<dbReference type="Proteomes" id="UP000033651">
    <property type="component" value="Unassembled WGS sequence"/>
</dbReference>
<keyword evidence="2" id="KW-1003">Cell membrane</keyword>
<evidence type="ECO:0000256" key="5">
    <source>
        <dbReference type="ARBA" id="ARBA00023136"/>
    </source>
</evidence>
<dbReference type="OrthoDB" id="241967at2"/>
<evidence type="ECO:0000313" key="9">
    <source>
        <dbReference type="EMBL" id="KJV37324.1"/>
    </source>
</evidence>
<sequence length="440" mass="46816">MKTFKKFLYGVMMLAIIAVFLTLWTMLPWQGVVALAVLVALWMALTRRGRQTWQVTRVGLSTVTQRLGSSSVVVVGIAGVVGVLVAMLAMSEGFAETLRASGNDHTAIVLRGGSQAELNSILDRDSANVVMQAPGVKKNAQGRPIASGELVVVANLPRKSDPNSDSNVPIRGVSNDVWALRDNVKIIEGRTFKPGLRELIVGKGAKGQFAGLDVGKAIRLAGQTWTVVGTFASHDALESELWGDTQSVASAYRRGSSVQSVTVLLDSPKAFDAFKANLAADPRLKVDVTTTQAYFSKQSEALTKTLRIVGITVGIIMAIGAVFGALNTMFAAIQARAREIATLRAIGFRGVPVVVSVMLETMLLALLGGVIGAGIVWLIFHNYTASTLGANFSQVVFQFQVGPGLLWTGLKWALAIGFIGGLFPALRAARVPVTTALREL</sequence>
<dbReference type="InterPro" id="IPR050250">
    <property type="entry name" value="Macrolide_Exporter_MacB"/>
</dbReference>
<dbReference type="GO" id="GO:0005886">
    <property type="term" value="C:plasma membrane"/>
    <property type="evidence" value="ECO:0007669"/>
    <property type="project" value="UniProtKB-SubCell"/>
</dbReference>
<evidence type="ECO:0000256" key="3">
    <source>
        <dbReference type="ARBA" id="ARBA00022692"/>
    </source>
</evidence>
<dbReference type="RefSeq" id="WP_045827562.1">
    <property type="nucleotide sequence ID" value="NZ_JZRB01000001.1"/>
</dbReference>
<dbReference type="InterPro" id="IPR003838">
    <property type="entry name" value="ABC3_permease_C"/>
</dbReference>
<keyword evidence="5 6" id="KW-0472">Membrane</keyword>
<dbReference type="GO" id="GO:0022857">
    <property type="term" value="F:transmembrane transporter activity"/>
    <property type="evidence" value="ECO:0007669"/>
    <property type="project" value="TreeGrafter"/>
</dbReference>
<name>A0A0F3L4P0_9GAMM</name>
<keyword evidence="10" id="KW-1185">Reference proteome</keyword>
<dbReference type="PANTHER" id="PTHR30572">
    <property type="entry name" value="MEMBRANE COMPONENT OF TRANSPORTER-RELATED"/>
    <property type="match status" value="1"/>
</dbReference>
<feature type="domain" description="ABC3 transporter permease C-terminal" evidence="7">
    <location>
        <begin position="312"/>
        <end position="432"/>
    </location>
</feature>
<evidence type="ECO:0000256" key="2">
    <source>
        <dbReference type="ARBA" id="ARBA00022475"/>
    </source>
</evidence>
<dbReference type="Pfam" id="PF12704">
    <property type="entry name" value="MacB_PCD"/>
    <property type="match status" value="1"/>
</dbReference>
<keyword evidence="3 6" id="KW-0812">Transmembrane</keyword>
<dbReference type="AlphaFoldDB" id="A0A0F3L4P0"/>
<evidence type="ECO:0000256" key="6">
    <source>
        <dbReference type="SAM" id="Phobius"/>
    </source>
</evidence>
<dbReference type="InterPro" id="IPR025857">
    <property type="entry name" value="MacB_PCD"/>
</dbReference>
<evidence type="ECO:0000259" key="8">
    <source>
        <dbReference type="Pfam" id="PF12704"/>
    </source>
</evidence>
<keyword evidence="4 6" id="KW-1133">Transmembrane helix</keyword>
<feature type="domain" description="MacB-like periplasmic core" evidence="8">
    <location>
        <begin position="73"/>
        <end position="279"/>
    </location>
</feature>
<dbReference type="PATRIC" id="fig|345309.4.peg.99"/>
<comment type="subcellular location">
    <subcellularLocation>
        <location evidence="1">Cell membrane</location>
        <topology evidence="1">Multi-pass membrane protein</topology>
    </subcellularLocation>
</comment>
<gene>
    <name evidence="9" type="ORF">VI08_00480</name>
</gene>